<reference evidence="1 2" key="1">
    <citation type="submission" date="2019-02" db="EMBL/GenBank/DDBJ databases">
        <title>Genome sequencing of the rare red list fungi Hericium alpestre (H. flagellum).</title>
        <authorList>
            <person name="Buettner E."/>
            <person name="Kellner H."/>
        </authorList>
    </citation>
    <scope>NUCLEOTIDE SEQUENCE [LARGE SCALE GENOMIC DNA]</scope>
    <source>
        <strain evidence="1 2">DSM 108284</strain>
    </source>
</reference>
<dbReference type="Proteomes" id="UP000298061">
    <property type="component" value="Unassembled WGS sequence"/>
</dbReference>
<dbReference type="AlphaFoldDB" id="A0A4Y9ZUG7"/>
<organism evidence="1 2">
    <name type="scientific">Hericium alpestre</name>
    <dbReference type="NCBI Taxonomy" id="135208"/>
    <lineage>
        <taxon>Eukaryota</taxon>
        <taxon>Fungi</taxon>
        <taxon>Dikarya</taxon>
        <taxon>Basidiomycota</taxon>
        <taxon>Agaricomycotina</taxon>
        <taxon>Agaricomycetes</taxon>
        <taxon>Russulales</taxon>
        <taxon>Hericiaceae</taxon>
        <taxon>Hericium</taxon>
    </lineage>
</organism>
<comment type="caution">
    <text evidence="1">The sequence shown here is derived from an EMBL/GenBank/DDBJ whole genome shotgun (WGS) entry which is preliminary data.</text>
</comment>
<keyword evidence="2" id="KW-1185">Reference proteome</keyword>
<accession>A0A4Y9ZUG7</accession>
<gene>
    <name evidence="1" type="ORF">EWM64_g6531</name>
</gene>
<name>A0A4Y9ZUG7_9AGAM</name>
<evidence type="ECO:0000313" key="2">
    <source>
        <dbReference type="Proteomes" id="UP000298061"/>
    </source>
</evidence>
<sequence length="51" mass="5545">MLSDLSEHCDILQDVIEDIEAKGARAVSMPTGISQKDQAKVMDDTAIERLG</sequence>
<protein>
    <submittedName>
        <fullName evidence="1">Uncharacterized protein</fullName>
    </submittedName>
</protein>
<proteinExistence type="predicted"/>
<dbReference type="EMBL" id="SFCI01000902">
    <property type="protein sequence ID" value="TFY77481.1"/>
    <property type="molecule type" value="Genomic_DNA"/>
</dbReference>
<evidence type="ECO:0000313" key="1">
    <source>
        <dbReference type="EMBL" id="TFY77481.1"/>
    </source>
</evidence>